<gene>
    <name evidence="1" type="ORF">FDG2_1270</name>
</gene>
<dbReference type="AlphaFoldDB" id="A0A1C3NV99"/>
<evidence type="ECO:0000313" key="2">
    <source>
        <dbReference type="Proteomes" id="UP000199013"/>
    </source>
</evidence>
<name>A0A1C3NV99_9ACTN</name>
<reference evidence="2" key="1">
    <citation type="submission" date="2016-02" db="EMBL/GenBank/DDBJ databases">
        <authorList>
            <person name="Wibberg D."/>
        </authorList>
    </citation>
    <scope>NUCLEOTIDE SEQUENCE [LARGE SCALE GENOMIC DNA]</scope>
</reference>
<protein>
    <submittedName>
        <fullName evidence="1">Uncharacterized protein</fullName>
    </submittedName>
</protein>
<sequence>MTVTASPEVGVWSMYMDLHEDDRAAVDAFRSVGVELTTALVNSGVLSPRESRTYSLHGSTDESHRLLDPMRTVQRAAEHESAHAVVGVALGVRLREMRIEEDGSGWTGFDDAPPAMLAVISAAGDAWIRGHRCAEFPSDTAGGCGSDFRDVVRHAGGIQGEHEARRQAWQLLAERRNMVLALGQNLLRCRRLLF</sequence>
<dbReference type="EMBL" id="FLUV01000534">
    <property type="protein sequence ID" value="SBW19356.1"/>
    <property type="molecule type" value="Genomic_DNA"/>
</dbReference>
<accession>A0A1C3NV99</accession>
<proteinExistence type="predicted"/>
<organism evidence="1 2">
    <name type="scientific">Candidatus Protofrankia californiensis</name>
    <dbReference type="NCBI Taxonomy" id="1839754"/>
    <lineage>
        <taxon>Bacteria</taxon>
        <taxon>Bacillati</taxon>
        <taxon>Actinomycetota</taxon>
        <taxon>Actinomycetes</taxon>
        <taxon>Frankiales</taxon>
        <taxon>Frankiaceae</taxon>
        <taxon>Protofrankia</taxon>
    </lineage>
</organism>
<dbReference type="Proteomes" id="UP000199013">
    <property type="component" value="Unassembled WGS sequence"/>
</dbReference>
<keyword evidence="2" id="KW-1185">Reference proteome</keyword>
<evidence type="ECO:0000313" key="1">
    <source>
        <dbReference type="EMBL" id="SBW19356.1"/>
    </source>
</evidence>